<keyword evidence="2" id="KW-1133">Transmembrane helix</keyword>
<feature type="region of interest" description="Disordered" evidence="1">
    <location>
        <begin position="1"/>
        <end position="59"/>
    </location>
</feature>
<evidence type="ECO:0000313" key="4">
    <source>
        <dbReference type="Proteomes" id="UP001174136"/>
    </source>
</evidence>
<gene>
    <name evidence="3" type="primary">ACOD_1</name>
    <name evidence="3" type="ORF">N1851_022713</name>
</gene>
<dbReference type="AlphaFoldDB" id="A0AA47NVM5"/>
<feature type="transmembrane region" description="Helical" evidence="2">
    <location>
        <begin position="69"/>
        <end position="96"/>
    </location>
</feature>
<accession>A0AA47NVM5</accession>
<organism evidence="3 4">
    <name type="scientific">Merluccius polli</name>
    <name type="common">Benguela hake</name>
    <name type="synonym">Merluccius cadenati</name>
    <dbReference type="NCBI Taxonomy" id="89951"/>
    <lineage>
        <taxon>Eukaryota</taxon>
        <taxon>Metazoa</taxon>
        <taxon>Chordata</taxon>
        <taxon>Craniata</taxon>
        <taxon>Vertebrata</taxon>
        <taxon>Euteleostomi</taxon>
        <taxon>Actinopterygii</taxon>
        <taxon>Neopterygii</taxon>
        <taxon>Teleostei</taxon>
        <taxon>Neoteleostei</taxon>
        <taxon>Acanthomorphata</taxon>
        <taxon>Zeiogadaria</taxon>
        <taxon>Gadariae</taxon>
        <taxon>Gadiformes</taxon>
        <taxon>Gadoidei</taxon>
        <taxon>Merlucciidae</taxon>
        <taxon>Merluccius</taxon>
    </lineage>
</organism>
<evidence type="ECO:0000313" key="3">
    <source>
        <dbReference type="EMBL" id="KAK0140331.1"/>
    </source>
</evidence>
<name>A0AA47NVM5_MERPO</name>
<feature type="compositionally biased region" description="Basic and acidic residues" evidence="1">
    <location>
        <begin position="50"/>
        <end position="59"/>
    </location>
</feature>
<keyword evidence="2" id="KW-0812">Transmembrane</keyword>
<sequence length="98" mass="10723">MTEADTTRNRQQQHHHNGAAASSTTTTTISSSTSTPGGELTSTVEDVFDDTYREREGPKPPRRLVWRNIVLMLLLHSGALYGLTLVPSASVLTLAWSK</sequence>
<protein>
    <submittedName>
        <fullName evidence="3">Acyl-CoA desaturase</fullName>
    </submittedName>
</protein>
<dbReference type="Proteomes" id="UP001174136">
    <property type="component" value="Unassembled WGS sequence"/>
</dbReference>
<evidence type="ECO:0000256" key="2">
    <source>
        <dbReference type="SAM" id="Phobius"/>
    </source>
</evidence>
<comment type="caution">
    <text evidence="3">The sequence shown here is derived from an EMBL/GenBank/DDBJ whole genome shotgun (WGS) entry which is preliminary data.</text>
</comment>
<dbReference type="EMBL" id="JAOPHQ010004223">
    <property type="protein sequence ID" value="KAK0140331.1"/>
    <property type="molecule type" value="Genomic_DNA"/>
</dbReference>
<proteinExistence type="predicted"/>
<keyword evidence="4" id="KW-1185">Reference proteome</keyword>
<reference evidence="3" key="1">
    <citation type="journal article" date="2023" name="Front. Mar. Sci.">
        <title>A new Merluccius polli reference genome to investigate the effects of global change in West African waters.</title>
        <authorList>
            <person name="Mateo J.L."/>
            <person name="Blanco-Fernandez C."/>
            <person name="Garcia-Vazquez E."/>
            <person name="Machado-Schiaffino G."/>
        </authorList>
    </citation>
    <scope>NUCLEOTIDE SEQUENCE</scope>
    <source>
        <strain evidence="3">C29</strain>
        <tissue evidence="3">Fin</tissue>
    </source>
</reference>
<keyword evidence="2" id="KW-0472">Membrane</keyword>
<feature type="compositionally biased region" description="Low complexity" evidence="1">
    <location>
        <begin position="22"/>
        <end position="35"/>
    </location>
</feature>
<evidence type="ECO:0000256" key="1">
    <source>
        <dbReference type="SAM" id="MobiDB-lite"/>
    </source>
</evidence>